<dbReference type="EMBL" id="BPLQ01008034">
    <property type="protein sequence ID" value="GIY34151.1"/>
    <property type="molecule type" value="Genomic_DNA"/>
</dbReference>
<keyword evidence="1" id="KW-0472">Membrane</keyword>
<name>A0AAV4SMS3_9ARAC</name>
<organism evidence="2 3">
    <name type="scientific">Caerostris darwini</name>
    <dbReference type="NCBI Taxonomy" id="1538125"/>
    <lineage>
        <taxon>Eukaryota</taxon>
        <taxon>Metazoa</taxon>
        <taxon>Ecdysozoa</taxon>
        <taxon>Arthropoda</taxon>
        <taxon>Chelicerata</taxon>
        <taxon>Arachnida</taxon>
        <taxon>Araneae</taxon>
        <taxon>Araneomorphae</taxon>
        <taxon>Entelegynae</taxon>
        <taxon>Araneoidea</taxon>
        <taxon>Araneidae</taxon>
        <taxon>Caerostris</taxon>
    </lineage>
</organism>
<feature type="transmembrane region" description="Helical" evidence="1">
    <location>
        <begin position="311"/>
        <end position="333"/>
    </location>
</feature>
<evidence type="ECO:0008006" key="4">
    <source>
        <dbReference type="Google" id="ProtNLM"/>
    </source>
</evidence>
<protein>
    <recommendedName>
        <fullName evidence="4">Gustatory receptor</fullName>
    </recommendedName>
</protein>
<accession>A0AAV4SMS3</accession>
<reference evidence="2 3" key="1">
    <citation type="submission" date="2021-06" db="EMBL/GenBank/DDBJ databases">
        <title>Caerostris darwini draft genome.</title>
        <authorList>
            <person name="Kono N."/>
            <person name="Arakawa K."/>
        </authorList>
    </citation>
    <scope>NUCLEOTIDE SEQUENCE [LARGE SCALE GENOMIC DNA]</scope>
</reference>
<dbReference type="Proteomes" id="UP001054837">
    <property type="component" value="Unassembled WGS sequence"/>
</dbReference>
<keyword evidence="1" id="KW-1133">Transmembrane helix</keyword>
<comment type="caution">
    <text evidence="2">The sequence shown here is derived from an EMBL/GenBank/DDBJ whole genome shotgun (WGS) entry which is preliminary data.</text>
</comment>
<gene>
    <name evidence="2" type="primary">AVEN_66650_1</name>
    <name evidence="2" type="ORF">CDAR_556371</name>
</gene>
<feature type="transmembrane region" description="Helical" evidence="1">
    <location>
        <begin position="31"/>
        <end position="50"/>
    </location>
</feature>
<evidence type="ECO:0000313" key="2">
    <source>
        <dbReference type="EMBL" id="GIY34151.1"/>
    </source>
</evidence>
<dbReference type="AlphaFoldDB" id="A0AAV4SMS3"/>
<evidence type="ECO:0000313" key="3">
    <source>
        <dbReference type="Proteomes" id="UP001054837"/>
    </source>
</evidence>
<feature type="transmembrane region" description="Helical" evidence="1">
    <location>
        <begin position="280"/>
        <end position="299"/>
    </location>
</feature>
<feature type="transmembrane region" description="Helical" evidence="1">
    <location>
        <begin position="103"/>
        <end position="123"/>
    </location>
</feature>
<keyword evidence="3" id="KW-1185">Reference proteome</keyword>
<keyword evidence="1" id="KW-0812">Transmembrane</keyword>
<feature type="transmembrane region" description="Helical" evidence="1">
    <location>
        <begin position="144"/>
        <end position="166"/>
    </location>
</feature>
<feature type="transmembrane region" description="Helical" evidence="1">
    <location>
        <begin position="387"/>
        <end position="405"/>
    </location>
</feature>
<evidence type="ECO:0000256" key="1">
    <source>
        <dbReference type="SAM" id="Phobius"/>
    </source>
</evidence>
<feature type="transmembrane region" description="Helical" evidence="1">
    <location>
        <begin position="212"/>
        <end position="235"/>
    </location>
</feature>
<sequence length="406" mass="46033">MEGFGRERYSYSIKVNDSFTNKATTMRFNRYMAVILRLFAIIGIDITLSIKSNRSKRFTKILLTFYRWIMSVLVCYCLAARLYKASGPNVPLMLSFSESVATASSVVIRFVILFNKSSVVKIIRSLTKSQSECTSIQHVRNEKIFFCFGLGGVIFTFCLSMMKALAELRSINGFQMYKKAYLFSTDVNNLTLDSSVADPFVWTSHLLYIANLYGVPGLSLLLCCLICQTVTFSISDFTKKLKEKRNDGGTTEKNLTTDIIFYLSKLKCLILETENALSPILFFLYSYQFSSLFYIVSLTMRSKLGLDKVKITYIATAFSTLATFYAILSVWVARIHESVNQMHDEVVLTSGKHLSIRDMTAVLTSAREFLRNTKITGWGVFVIDRNFLLTSVGMVISYGVILMQFS</sequence>
<feature type="transmembrane region" description="Helical" evidence="1">
    <location>
        <begin position="62"/>
        <end position="83"/>
    </location>
</feature>
<proteinExistence type="predicted"/>